<dbReference type="AlphaFoldDB" id="A0A2P2Q536"/>
<protein>
    <submittedName>
        <fullName evidence="1">Uncharacterized protein</fullName>
    </submittedName>
</protein>
<dbReference type="EMBL" id="GGEC01081611">
    <property type="protein sequence ID" value="MBX62095.1"/>
    <property type="molecule type" value="Transcribed_RNA"/>
</dbReference>
<proteinExistence type="predicted"/>
<accession>A0A2P2Q536</accession>
<sequence length="69" mass="8119">MRMVVVLLIAVPESMVMLVTICRCISYGLAKILSEQTLHNLTNGEWRHLTWRILHRRLRSNHNANRVPR</sequence>
<evidence type="ECO:0000313" key="1">
    <source>
        <dbReference type="EMBL" id="MBX62095.1"/>
    </source>
</evidence>
<organism evidence="1">
    <name type="scientific">Rhizophora mucronata</name>
    <name type="common">Asiatic mangrove</name>
    <dbReference type="NCBI Taxonomy" id="61149"/>
    <lineage>
        <taxon>Eukaryota</taxon>
        <taxon>Viridiplantae</taxon>
        <taxon>Streptophyta</taxon>
        <taxon>Embryophyta</taxon>
        <taxon>Tracheophyta</taxon>
        <taxon>Spermatophyta</taxon>
        <taxon>Magnoliopsida</taxon>
        <taxon>eudicotyledons</taxon>
        <taxon>Gunneridae</taxon>
        <taxon>Pentapetalae</taxon>
        <taxon>rosids</taxon>
        <taxon>fabids</taxon>
        <taxon>Malpighiales</taxon>
        <taxon>Rhizophoraceae</taxon>
        <taxon>Rhizophora</taxon>
    </lineage>
</organism>
<reference evidence="1" key="1">
    <citation type="submission" date="2018-02" db="EMBL/GenBank/DDBJ databases">
        <title>Rhizophora mucronata_Transcriptome.</title>
        <authorList>
            <person name="Meera S.P."/>
            <person name="Sreeshan A."/>
            <person name="Augustine A."/>
        </authorList>
    </citation>
    <scope>NUCLEOTIDE SEQUENCE</scope>
    <source>
        <tissue evidence="1">Leaf</tissue>
    </source>
</reference>
<name>A0A2P2Q536_RHIMU</name>